<feature type="transmembrane region" description="Helical" evidence="8">
    <location>
        <begin position="143"/>
        <end position="166"/>
    </location>
</feature>
<gene>
    <name evidence="10" type="ORF">SAMN04489806_1736</name>
</gene>
<evidence type="ECO:0000256" key="4">
    <source>
        <dbReference type="ARBA" id="ARBA00022475"/>
    </source>
</evidence>
<proteinExistence type="inferred from homology"/>
<evidence type="ECO:0000259" key="9">
    <source>
        <dbReference type="PROSITE" id="PS50850"/>
    </source>
</evidence>
<dbReference type="SUPFAM" id="SSF103473">
    <property type="entry name" value="MFS general substrate transporter"/>
    <property type="match status" value="1"/>
</dbReference>
<dbReference type="PRINTS" id="PR01036">
    <property type="entry name" value="TCRTETB"/>
</dbReference>
<feature type="transmembrane region" description="Helical" evidence="8">
    <location>
        <begin position="206"/>
        <end position="226"/>
    </location>
</feature>
<keyword evidence="4" id="KW-1003">Cell membrane</keyword>
<dbReference type="NCBIfam" id="TIGR00711">
    <property type="entry name" value="efflux_EmrB"/>
    <property type="match status" value="1"/>
</dbReference>
<evidence type="ECO:0000256" key="3">
    <source>
        <dbReference type="ARBA" id="ARBA00022448"/>
    </source>
</evidence>
<dbReference type="CDD" id="cd17321">
    <property type="entry name" value="MFS_MMR_MDR_like"/>
    <property type="match status" value="1"/>
</dbReference>
<evidence type="ECO:0000313" key="10">
    <source>
        <dbReference type="EMBL" id="SEB77239.1"/>
    </source>
</evidence>
<dbReference type="RefSeq" id="WP_091182656.1">
    <property type="nucleotide sequence ID" value="NZ_FNRY01000001.1"/>
</dbReference>
<feature type="transmembrane region" description="Helical" evidence="8">
    <location>
        <begin position="118"/>
        <end position="136"/>
    </location>
</feature>
<keyword evidence="7 8" id="KW-0472">Membrane</keyword>
<comment type="subcellular location">
    <subcellularLocation>
        <location evidence="1">Cell membrane</location>
        <topology evidence="1">Multi-pass membrane protein</topology>
    </subcellularLocation>
</comment>
<dbReference type="PANTHER" id="PTHR42718:SF9">
    <property type="entry name" value="MAJOR FACILITATOR SUPERFAMILY MULTIDRUG TRANSPORTER MFSC"/>
    <property type="match status" value="1"/>
</dbReference>
<evidence type="ECO:0000256" key="1">
    <source>
        <dbReference type="ARBA" id="ARBA00004651"/>
    </source>
</evidence>
<dbReference type="PANTHER" id="PTHR42718">
    <property type="entry name" value="MAJOR FACILITATOR SUPERFAMILY MULTIDRUG TRANSPORTER MFSC"/>
    <property type="match status" value="1"/>
</dbReference>
<organism evidence="10 11">
    <name type="scientific">Paramicrobacterium humi</name>
    <dbReference type="NCBI Taxonomy" id="640635"/>
    <lineage>
        <taxon>Bacteria</taxon>
        <taxon>Bacillati</taxon>
        <taxon>Actinomycetota</taxon>
        <taxon>Actinomycetes</taxon>
        <taxon>Micrococcales</taxon>
        <taxon>Microbacteriaceae</taxon>
        <taxon>Paramicrobacterium</taxon>
    </lineage>
</organism>
<reference evidence="10 11" key="1">
    <citation type="submission" date="2016-10" db="EMBL/GenBank/DDBJ databases">
        <authorList>
            <person name="de Groot N.N."/>
        </authorList>
    </citation>
    <scope>NUCLEOTIDE SEQUENCE [LARGE SCALE GENOMIC DNA]</scope>
    <source>
        <strain evidence="10 11">DSM 21799</strain>
    </source>
</reference>
<evidence type="ECO:0000256" key="8">
    <source>
        <dbReference type="SAM" id="Phobius"/>
    </source>
</evidence>
<dbReference type="InterPro" id="IPR020846">
    <property type="entry name" value="MFS_dom"/>
</dbReference>
<dbReference type="EMBL" id="FNRY01000001">
    <property type="protein sequence ID" value="SEB77239.1"/>
    <property type="molecule type" value="Genomic_DNA"/>
</dbReference>
<evidence type="ECO:0000256" key="7">
    <source>
        <dbReference type="ARBA" id="ARBA00023136"/>
    </source>
</evidence>
<dbReference type="InterPro" id="IPR004638">
    <property type="entry name" value="EmrB-like"/>
</dbReference>
<feature type="transmembrane region" description="Helical" evidence="8">
    <location>
        <begin position="252"/>
        <end position="273"/>
    </location>
</feature>
<feature type="transmembrane region" description="Helical" evidence="8">
    <location>
        <begin position="21"/>
        <end position="46"/>
    </location>
</feature>
<keyword evidence="5 8" id="KW-0812">Transmembrane</keyword>
<dbReference type="GO" id="GO:0022857">
    <property type="term" value="F:transmembrane transporter activity"/>
    <property type="evidence" value="ECO:0007669"/>
    <property type="project" value="InterPro"/>
</dbReference>
<evidence type="ECO:0000256" key="2">
    <source>
        <dbReference type="ARBA" id="ARBA00008537"/>
    </source>
</evidence>
<evidence type="ECO:0000256" key="5">
    <source>
        <dbReference type="ARBA" id="ARBA00022692"/>
    </source>
</evidence>
<dbReference type="Gene3D" id="1.20.1720.10">
    <property type="entry name" value="Multidrug resistance protein D"/>
    <property type="match status" value="1"/>
</dbReference>
<sequence length="552" mass="56344">MNQLADTRHNTATGRRRWIGLGMLAASLSMIVLDGTIVGVALPTLIADLDLDVSQAQWVNGIYSVVFAALLLTSGRLGDRFGRRRLLIIGIVVFVAGSAIAAAASSAATLIGARTVQGVGGALILPTTLSSVNATFRGRDRAIAFGVWGAVISGMAALGPLVGGWITTVFTWQWIFLVNVPIGALLIIGVLATVTETRERDIVPGLDVIGLLLSVAGFGLVIFGLIEGQSLGWWTPSSAITVFGLTWGTDAAISPIPVALFLGAVALTCFVLWELHRGRAGRSAILDLRLFRTRSFRWGNLVALCVAIGEFGLLFALPLFIVNALGVGTLQAGLALAAMGVGAFVSGALARQVTARFTAPTTVLIGLVLETVAVFALVVTVAASIPLWLLAALLVVYGLGLGLASAQLTGTVLADIPVEQSGQGSATQSTVRQLGAALGTAVIGTVLAASLAGLVPARLDAVPALPAAHAATLSDATVSAAGGTIEPLREQGTHSRLGDATPAVVDALAAGMADATRVSLGAAGLFLALGAIASAGLRRRVSDGSRRASAER</sequence>
<keyword evidence="11" id="KW-1185">Reference proteome</keyword>
<feature type="transmembrane region" description="Helical" evidence="8">
    <location>
        <begin position="58"/>
        <end position="74"/>
    </location>
</feature>
<dbReference type="AlphaFoldDB" id="A0A1H4M2H0"/>
<feature type="transmembrane region" description="Helical" evidence="8">
    <location>
        <begin position="298"/>
        <end position="322"/>
    </location>
</feature>
<feature type="transmembrane region" description="Helical" evidence="8">
    <location>
        <begin position="328"/>
        <end position="350"/>
    </location>
</feature>
<name>A0A1H4M2H0_9MICO</name>
<protein>
    <submittedName>
        <fullName evidence="10">Drug resistance transporter, EmrB/QacA subfamily</fullName>
    </submittedName>
</protein>
<feature type="domain" description="Major facilitator superfamily (MFS) profile" evidence="9">
    <location>
        <begin position="20"/>
        <end position="475"/>
    </location>
</feature>
<comment type="similarity">
    <text evidence="2">Belongs to the major facilitator superfamily. EmrB family.</text>
</comment>
<dbReference type="InterPro" id="IPR036259">
    <property type="entry name" value="MFS_trans_sf"/>
</dbReference>
<feature type="transmembrane region" description="Helical" evidence="8">
    <location>
        <begin position="86"/>
        <end position="112"/>
    </location>
</feature>
<dbReference type="OrthoDB" id="9781469at2"/>
<evidence type="ECO:0000313" key="11">
    <source>
        <dbReference type="Proteomes" id="UP000199183"/>
    </source>
</evidence>
<feature type="transmembrane region" description="Helical" evidence="8">
    <location>
        <begin position="518"/>
        <end position="537"/>
    </location>
</feature>
<feature type="transmembrane region" description="Helical" evidence="8">
    <location>
        <begin position="362"/>
        <end position="382"/>
    </location>
</feature>
<dbReference type="Proteomes" id="UP000199183">
    <property type="component" value="Unassembled WGS sequence"/>
</dbReference>
<feature type="transmembrane region" description="Helical" evidence="8">
    <location>
        <begin position="434"/>
        <end position="455"/>
    </location>
</feature>
<evidence type="ECO:0000256" key="6">
    <source>
        <dbReference type="ARBA" id="ARBA00022989"/>
    </source>
</evidence>
<dbReference type="Gene3D" id="1.20.1250.20">
    <property type="entry name" value="MFS general substrate transporter like domains"/>
    <property type="match status" value="1"/>
</dbReference>
<dbReference type="PROSITE" id="PS50850">
    <property type="entry name" value="MFS"/>
    <property type="match status" value="1"/>
</dbReference>
<accession>A0A1H4M2H0</accession>
<feature type="transmembrane region" description="Helical" evidence="8">
    <location>
        <begin position="172"/>
        <end position="194"/>
    </location>
</feature>
<keyword evidence="6 8" id="KW-1133">Transmembrane helix</keyword>
<dbReference type="Pfam" id="PF07690">
    <property type="entry name" value="MFS_1"/>
    <property type="match status" value="1"/>
</dbReference>
<dbReference type="GO" id="GO:0005886">
    <property type="term" value="C:plasma membrane"/>
    <property type="evidence" value="ECO:0007669"/>
    <property type="project" value="UniProtKB-SubCell"/>
</dbReference>
<keyword evidence="3" id="KW-0813">Transport</keyword>
<dbReference type="InterPro" id="IPR011701">
    <property type="entry name" value="MFS"/>
</dbReference>
<feature type="transmembrane region" description="Helical" evidence="8">
    <location>
        <begin position="388"/>
        <end position="413"/>
    </location>
</feature>